<comment type="caution">
    <text evidence="7">The sequence shown here is derived from an EMBL/GenBank/DDBJ whole genome shotgun (WGS) entry which is preliminary data.</text>
</comment>
<dbReference type="RefSeq" id="WP_120356439.1">
    <property type="nucleotide sequence ID" value="NZ_RAQO01000010.1"/>
</dbReference>
<keyword evidence="8" id="KW-1185">Reference proteome</keyword>
<dbReference type="AlphaFoldDB" id="A0A420E6E8"/>
<feature type="transmembrane region" description="Helical" evidence="5">
    <location>
        <begin position="92"/>
        <end position="112"/>
    </location>
</feature>
<evidence type="ECO:0000256" key="3">
    <source>
        <dbReference type="ARBA" id="ARBA00022989"/>
    </source>
</evidence>
<evidence type="ECO:0000256" key="4">
    <source>
        <dbReference type="ARBA" id="ARBA00023136"/>
    </source>
</evidence>
<dbReference type="Proteomes" id="UP000286482">
    <property type="component" value="Unassembled WGS sequence"/>
</dbReference>
<proteinExistence type="predicted"/>
<evidence type="ECO:0000313" key="8">
    <source>
        <dbReference type="Proteomes" id="UP000286482"/>
    </source>
</evidence>
<evidence type="ECO:0000256" key="2">
    <source>
        <dbReference type="ARBA" id="ARBA00022692"/>
    </source>
</evidence>
<feature type="domain" description="DUF202" evidence="6">
    <location>
        <begin position="13"/>
        <end position="79"/>
    </location>
</feature>
<comment type="subcellular location">
    <subcellularLocation>
        <location evidence="1">Endomembrane system</location>
        <topology evidence="1">Multi-pass membrane protein</topology>
    </subcellularLocation>
</comment>
<evidence type="ECO:0000313" key="7">
    <source>
        <dbReference type="EMBL" id="RKF13729.1"/>
    </source>
</evidence>
<feature type="transmembrane region" description="Helical" evidence="5">
    <location>
        <begin position="51"/>
        <end position="71"/>
    </location>
</feature>
<dbReference type="GO" id="GO:0012505">
    <property type="term" value="C:endomembrane system"/>
    <property type="evidence" value="ECO:0007669"/>
    <property type="project" value="UniProtKB-SubCell"/>
</dbReference>
<sequence length="113" mass="12691">MTWRKKGEAPDYRFSLANERTYLAWIRTALALLAGAIGIDQLAPNLARPEVRILLSLFLCIGAGLVAFYAYRRWASNEQAMRLNQEIQYTGFLKITSIVMVILAFAAALVILL</sequence>
<feature type="transmembrane region" description="Helical" evidence="5">
    <location>
        <begin position="21"/>
        <end position="39"/>
    </location>
</feature>
<keyword evidence="4 5" id="KW-0472">Membrane</keyword>
<keyword evidence="3 5" id="KW-1133">Transmembrane helix</keyword>
<organism evidence="7 8">
    <name type="scientific">Alginatibacterium sediminis</name>
    <dbReference type="NCBI Taxonomy" id="2164068"/>
    <lineage>
        <taxon>Bacteria</taxon>
        <taxon>Pseudomonadati</taxon>
        <taxon>Pseudomonadota</taxon>
        <taxon>Gammaproteobacteria</taxon>
        <taxon>Alteromonadales</taxon>
        <taxon>Alteromonadaceae</taxon>
        <taxon>Alginatibacterium</taxon>
    </lineage>
</organism>
<gene>
    <name evidence="7" type="ORF">DBZ36_18330</name>
</gene>
<evidence type="ECO:0000256" key="5">
    <source>
        <dbReference type="SAM" id="Phobius"/>
    </source>
</evidence>
<protein>
    <submittedName>
        <fullName evidence="7">DUF202 domain-containing protein</fullName>
    </submittedName>
</protein>
<keyword evidence="2 5" id="KW-0812">Transmembrane</keyword>
<name>A0A420E6E8_9ALTE</name>
<evidence type="ECO:0000259" key="6">
    <source>
        <dbReference type="Pfam" id="PF02656"/>
    </source>
</evidence>
<dbReference type="InterPro" id="IPR003807">
    <property type="entry name" value="DUF202"/>
</dbReference>
<dbReference type="EMBL" id="RAQO01000010">
    <property type="protein sequence ID" value="RKF13729.1"/>
    <property type="molecule type" value="Genomic_DNA"/>
</dbReference>
<dbReference type="Pfam" id="PF02656">
    <property type="entry name" value="DUF202"/>
    <property type="match status" value="1"/>
</dbReference>
<evidence type="ECO:0000256" key="1">
    <source>
        <dbReference type="ARBA" id="ARBA00004127"/>
    </source>
</evidence>
<dbReference type="OrthoDB" id="582337at2"/>
<reference evidence="7 8" key="1">
    <citation type="submission" date="2018-09" db="EMBL/GenBank/DDBJ databases">
        <authorList>
            <person name="Wang Z."/>
        </authorList>
    </citation>
    <scope>NUCLEOTIDE SEQUENCE [LARGE SCALE GENOMIC DNA]</scope>
    <source>
        <strain evidence="7 8">ALS 81</strain>
    </source>
</reference>
<accession>A0A420E6E8</accession>